<evidence type="ECO:0000313" key="6">
    <source>
        <dbReference type="Proteomes" id="UP000054558"/>
    </source>
</evidence>
<feature type="repeat" description="PPR" evidence="2">
    <location>
        <begin position="569"/>
        <end position="603"/>
    </location>
</feature>
<feature type="repeat" description="PPR" evidence="2">
    <location>
        <begin position="498"/>
        <end position="532"/>
    </location>
</feature>
<dbReference type="PROSITE" id="PS51375">
    <property type="entry name" value="PPR"/>
    <property type="match status" value="16"/>
</dbReference>
<keyword evidence="1" id="KW-0677">Repeat</keyword>
<reference evidence="5 6" key="1">
    <citation type="journal article" date="2014" name="Nat. Commun.">
        <title>Klebsormidium flaccidum genome reveals primary factors for plant terrestrial adaptation.</title>
        <authorList>
            <person name="Hori K."/>
            <person name="Maruyama F."/>
            <person name="Fujisawa T."/>
            <person name="Togashi T."/>
            <person name="Yamamoto N."/>
            <person name="Seo M."/>
            <person name="Sato S."/>
            <person name="Yamada T."/>
            <person name="Mori H."/>
            <person name="Tajima N."/>
            <person name="Moriyama T."/>
            <person name="Ikeuchi M."/>
            <person name="Watanabe M."/>
            <person name="Wada H."/>
            <person name="Kobayashi K."/>
            <person name="Saito M."/>
            <person name="Masuda T."/>
            <person name="Sasaki-Sekimoto Y."/>
            <person name="Mashiguchi K."/>
            <person name="Awai K."/>
            <person name="Shimojima M."/>
            <person name="Masuda S."/>
            <person name="Iwai M."/>
            <person name="Nobusawa T."/>
            <person name="Narise T."/>
            <person name="Kondo S."/>
            <person name="Saito H."/>
            <person name="Sato R."/>
            <person name="Murakawa M."/>
            <person name="Ihara Y."/>
            <person name="Oshima-Yamada Y."/>
            <person name="Ohtaka K."/>
            <person name="Satoh M."/>
            <person name="Sonobe K."/>
            <person name="Ishii M."/>
            <person name="Ohtani R."/>
            <person name="Kanamori-Sato M."/>
            <person name="Honoki R."/>
            <person name="Miyazaki D."/>
            <person name="Mochizuki H."/>
            <person name="Umetsu J."/>
            <person name="Higashi K."/>
            <person name="Shibata D."/>
            <person name="Kamiya Y."/>
            <person name="Sato N."/>
            <person name="Nakamura Y."/>
            <person name="Tabata S."/>
            <person name="Ida S."/>
            <person name="Kurokawa K."/>
            <person name="Ohta H."/>
        </authorList>
    </citation>
    <scope>NUCLEOTIDE SEQUENCE [LARGE SCALE GENOMIC DNA]</scope>
    <source>
        <strain evidence="5 6">NIES-2285</strain>
    </source>
</reference>
<dbReference type="InterPro" id="IPR002885">
    <property type="entry name" value="PPR_rpt"/>
</dbReference>
<feature type="region of interest" description="Disordered" evidence="3">
    <location>
        <begin position="209"/>
        <end position="254"/>
    </location>
</feature>
<dbReference type="NCBIfam" id="TIGR00756">
    <property type="entry name" value="PPR"/>
    <property type="match status" value="15"/>
</dbReference>
<feature type="repeat" description="PPR" evidence="2">
    <location>
        <begin position="674"/>
        <end position="708"/>
    </location>
</feature>
<dbReference type="Gene3D" id="1.25.40.10">
    <property type="entry name" value="Tetratricopeptide repeat domain"/>
    <property type="match status" value="7"/>
</dbReference>
<feature type="repeat" description="PPR" evidence="2">
    <location>
        <begin position="639"/>
        <end position="673"/>
    </location>
</feature>
<feature type="domain" description="PROP1-like PPR" evidence="4">
    <location>
        <begin position="516"/>
        <end position="655"/>
    </location>
</feature>
<dbReference type="SUPFAM" id="SSF48452">
    <property type="entry name" value="TPR-like"/>
    <property type="match status" value="1"/>
</dbReference>
<feature type="compositionally biased region" description="Basic residues" evidence="3">
    <location>
        <begin position="287"/>
        <end position="297"/>
    </location>
</feature>
<name>A0A1Y1HJZ7_KLENI</name>
<feature type="region of interest" description="Disordered" evidence="3">
    <location>
        <begin position="49"/>
        <end position="194"/>
    </location>
</feature>
<protein>
    <submittedName>
        <fullName evidence="5">Putative Pentatricopeptide repeat domain containing protein</fullName>
    </submittedName>
</protein>
<proteinExistence type="predicted"/>
<sequence>MVTAAASCCKLWPGFHAHNFVLSDEPAYPRMLYKSSLCKLQHLLIVGSGHAGGTKKSSSRVGRVDDSEVLPGRTSGKAARAFSERGDVGVQAPDQEGSLQEWEEIRRRASSGADASVSFSPPVQPAWERATGAQEARARSHQQKKKAGKAAEVNGHRVPAGETQRPRTEQEGEQRPHKPARASMDARTRASRGRVQVAFDTRDSKFFAMAEDPEEQRGAAHPPQRSTITRNRSSLGSNSAGLPGDAASANGAKGGSMEACEMEDAASAALGLEIGRVYDMRRSTSSKARRERRRGRVRNAAASLETLERGGHARDAKIVSDAALGAGIELEDSERGRSRTGPGEQPGRNGSAGQAVHSQRRAPHLQSPEDVVLSRGTDYALKNAPEKEAQRVVGQRAVKQVVAALQGLSRTEGAAEVLQRWRGQLRVIDANQVVKELGREGRWRRGLEVLEWMKGVGGECAPNQITYVSVLSALGRAQQLGEAERLFEEMAGRGLKRNVVVFNTMMSVYVRCGRPREALALFPLMSAASVRPDFYSYATAINACAASPGWLPRGISLFEQMRREGVAPDPVVYNTLLKACTRGGQPGEAVRIFHQMQADGLEPTLVGFNTLLDAHAETGGWQEAYGVLAEMREAGFRLDVISFNTLVKACCRAGQLREGLKVLPQMRAAGLQPNVGTFTLLISACASAGLSEEAAALFAQLKKEGVRPDALVFAAVIDAADSLARVEDHLKALVESEVTQTGPVYTALIRAYSRHGELARVESALVEARRRLSPLDVGLYNAALEAYSRAGRVGDVVRVFDQLERDSCTADEVSYTMLMDALGKSGRLSALVDTLRQMQGVGLAPGLVQLAVLVDAFAKAGDVDRAAQVFDEMSLLGVEPGAAAFNSLLAAYARAGQVARCIKTFRRMRKVGVRPTVETFSVLIDAFGRAERVVEAEAMFQWLLNEGLQPDAAAWTTLLTAYGRAGLPDEAVECFRRMQRGGVAGDVVAYTALMSALQQAGRDADALTVFDEMAAAGVAPDALARNLRVGALCRLKRVAEAERGVEGLLQCGEADVRTVNALVEAYAAEGQVEAARRLLDRMRAAGLAPDVVSYSAVITALGRLRRFDEAAVVFAAMKRDSVTARLTRPAYEALQAIVSRAPPNRDSVSN</sequence>
<feature type="region of interest" description="Disordered" evidence="3">
    <location>
        <begin position="327"/>
        <end position="371"/>
    </location>
</feature>
<evidence type="ECO:0000259" key="4">
    <source>
        <dbReference type="Pfam" id="PF17177"/>
    </source>
</evidence>
<dbReference type="Pfam" id="PF01535">
    <property type="entry name" value="PPR"/>
    <property type="match status" value="2"/>
</dbReference>
<dbReference type="Pfam" id="PF13041">
    <property type="entry name" value="PPR_2"/>
    <property type="match status" value="3"/>
</dbReference>
<organism evidence="5 6">
    <name type="scientific">Klebsormidium nitens</name>
    <name type="common">Green alga</name>
    <name type="synonym">Ulothrix nitens</name>
    <dbReference type="NCBI Taxonomy" id="105231"/>
    <lineage>
        <taxon>Eukaryota</taxon>
        <taxon>Viridiplantae</taxon>
        <taxon>Streptophyta</taxon>
        <taxon>Klebsormidiophyceae</taxon>
        <taxon>Klebsormidiales</taxon>
        <taxon>Klebsormidiaceae</taxon>
        <taxon>Klebsormidium</taxon>
    </lineage>
</organism>
<feature type="repeat" description="PPR" evidence="2">
    <location>
        <begin position="463"/>
        <end position="497"/>
    </location>
</feature>
<evidence type="ECO:0000256" key="3">
    <source>
        <dbReference type="SAM" id="MobiDB-lite"/>
    </source>
</evidence>
<dbReference type="OMA" id="PRHIAGY"/>
<dbReference type="Pfam" id="PF17177">
    <property type="entry name" value="PPR_long"/>
    <property type="match status" value="1"/>
</dbReference>
<feature type="repeat" description="PPR" evidence="2">
    <location>
        <begin position="1055"/>
        <end position="1089"/>
    </location>
</feature>
<feature type="repeat" description="PPR" evidence="2">
    <location>
        <begin position="881"/>
        <end position="915"/>
    </location>
</feature>
<feature type="repeat" description="PPR" evidence="2">
    <location>
        <begin position="811"/>
        <end position="845"/>
    </location>
</feature>
<feature type="compositionally biased region" description="Polar residues" evidence="3">
    <location>
        <begin position="224"/>
        <end position="240"/>
    </location>
</feature>
<evidence type="ECO:0000256" key="2">
    <source>
        <dbReference type="PROSITE-ProRule" id="PRU00708"/>
    </source>
</evidence>
<dbReference type="STRING" id="105231.A0A1Y1HJZ7"/>
<dbReference type="InterPro" id="IPR011990">
    <property type="entry name" value="TPR-like_helical_dom_sf"/>
</dbReference>
<dbReference type="EMBL" id="DF236958">
    <property type="protein sequence ID" value="GAQ78233.1"/>
    <property type="molecule type" value="Genomic_DNA"/>
</dbReference>
<gene>
    <name evidence="5" type="ORF">KFL_000090780</name>
</gene>
<feature type="repeat" description="PPR" evidence="2">
    <location>
        <begin position="846"/>
        <end position="880"/>
    </location>
</feature>
<dbReference type="OrthoDB" id="185373at2759"/>
<feature type="compositionally biased region" description="Basic residues" evidence="3">
    <location>
        <begin position="139"/>
        <end position="148"/>
    </location>
</feature>
<feature type="repeat" description="PPR" evidence="2">
    <location>
        <begin position="951"/>
        <end position="985"/>
    </location>
</feature>
<accession>A0A1Y1HJZ7</accession>
<feature type="compositionally biased region" description="Basic and acidic residues" evidence="3">
    <location>
        <begin position="164"/>
        <end position="176"/>
    </location>
</feature>
<dbReference type="Proteomes" id="UP000054558">
    <property type="component" value="Unassembled WGS sequence"/>
</dbReference>
<feature type="repeat" description="PPR" evidence="2">
    <location>
        <begin position="604"/>
        <end position="638"/>
    </location>
</feature>
<feature type="repeat" description="PPR" evidence="2">
    <location>
        <begin position="916"/>
        <end position="950"/>
    </location>
</feature>
<feature type="region of interest" description="Disordered" evidence="3">
    <location>
        <begin position="282"/>
        <end position="312"/>
    </location>
</feature>
<dbReference type="PANTHER" id="PTHR47936">
    <property type="entry name" value="PPR_LONG DOMAIN-CONTAINING PROTEIN"/>
    <property type="match status" value="1"/>
</dbReference>
<keyword evidence="6" id="KW-1185">Reference proteome</keyword>
<dbReference type="Pfam" id="PF13812">
    <property type="entry name" value="PPR_3"/>
    <property type="match status" value="2"/>
</dbReference>
<feature type="repeat" description="PPR" evidence="2">
    <location>
        <begin position="776"/>
        <end position="810"/>
    </location>
</feature>
<dbReference type="InterPro" id="IPR033443">
    <property type="entry name" value="PROP1-like_PPR_dom"/>
</dbReference>
<feature type="repeat" description="PPR" evidence="2">
    <location>
        <begin position="986"/>
        <end position="1020"/>
    </location>
</feature>
<evidence type="ECO:0000313" key="5">
    <source>
        <dbReference type="EMBL" id="GAQ78233.1"/>
    </source>
</evidence>
<feature type="repeat" description="PPR" evidence="2">
    <location>
        <begin position="1090"/>
        <end position="1124"/>
    </location>
</feature>
<evidence type="ECO:0000256" key="1">
    <source>
        <dbReference type="ARBA" id="ARBA00022737"/>
    </source>
</evidence>
<dbReference type="AlphaFoldDB" id="A0A1Y1HJZ7"/>
<dbReference type="PANTHER" id="PTHR47936:SF1">
    <property type="entry name" value="PENTATRICOPEPTIDE REPEAT-CONTAINING PROTEIN GUN1, CHLOROPLASTIC"/>
    <property type="match status" value="1"/>
</dbReference>
<feature type="repeat" description="PPR" evidence="2">
    <location>
        <begin position="533"/>
        <end position="568"/>
    </location>
</feature>